<evidence type="ECO:0000313" key="10">
    <source>
        <dbReference type="EMBL" id="CAF0956095.1"/>
    </source>
</evidence>
<evidence type="ECO:0000256" key="1">
    <source>
        <dbReference type="ARBA" id="ARBA00022536"/>
    </source>
</evidence>
<dbReference type="GO" id="GO:0000902">
    <property type="term" value="P:cell morphogenesis"/>
    <property type="evidence" value="ECO:0007669"/>
    <property type="project" value="UniProtKB-ARBA"/>
</dbReference>
<feature type="chain" id="PRO_5036224360" evidence="7">
    <location>
        <begin position="19"/>
        <end position="519"/>
    </location>
</feature>
<dbReference type="Proteomes" id="UP000663828">
    <property type="component" value="Unassembled WGS sequence"/>
</dbReference>
<evidence type="ECO:0000259" key="8">
    <source>
        <dbReference type="PROSITE" id="PS50026"/>
    </source>
</evidence>
<evidence type="ECO:0000313" key="11">
    <source>
        <dbReference type="EMBL" id="CAF0980323.1"/>
    </source>
</evidence>
<dbReference type="SMART" id="SM00181">
    <property type="entry name" value="EGF"/>
    <property type="match status" value="1"/>
</dbReference>
<sequence length="519" mass="56577">MTWISLVCLLALSSSAFAAYGQAGGYGSALPKMLSMIRENPIRRPILPVIPQAYGQQKSLEQPSYGQVQQPQIPVAYGSQIFTAPKVLPTQGYGAAPRMFAFDETQAPQVPQVPQIPIVTEADNLCRGQAPETVIPLDDGRRFVVCLDDGKGAEQSCPKGLVYRASTRRCERKYGPQDYCLSQPCLNGGQCLATDSSYQCQCAPGFDGQNCELDARICQTQSPCGQSPDARCQSFRLGAALQYICIFQDGLAYGLSNTQVVPSPCQGVDGPQALSITNAGFIMCDGERMFVESCPGGTIWEDASKACVWPDMQTTVPQLDEQLSYGSQIKPKLIQGYGSQILEQPKLIQGYGSQIPEQPKLIQGYGSQIPEQPKLIQGYGSQIPEQPKLIQGYGSQIPEQPKLIQGYGSQIPQQPRLIQRFDLPKPIQGYGSRIPEQPKLIQGYGSQIPEQPKLIQGYGSQIPEQPKLIQGYGSQIPEQPKLIQGYGSQIPEQPKLLPTFEQPIPAQAYGSEITIQPVS</sequence>
<dbReference type="Pfam" id="PF00008">
    <property type="entry name" value="EGF"/>
    <property type="match status" value="1"/>
</dbReference>
<dbReference type="AlphaFoldDB" id="A0A814F9W1"/>
<reference evidence="11" key="1">
    <citation type="submission" date="2021-02" db="EMBL/GenBank/DDBJ databases">
        <authorList>
            <person name="Nowell W R."/>
        </authorList>
    </citation>
    <scope>NUCLEOTIDE SEQUENCE</scope>
</reference>
<dbReference type="GO" id="GO:0005112">
    <property type="term" value="F:Notch binding"/>
    <property type="evidence" value="ECO:0007669"/>
    <property type="project" value="TreeGrafter"/>
</dbReference>
<gene>
    <name evidence="11" type="ORF">EDS130_LOCUS13839</name>
    <name evidence="10" type="ORF">XAT740_LOCUS10929</name>
</gene>
<dbReference type="PANTHER" id="PTHR12916:SF4">
    <property type="entry name" value="UNINFLATABLE, ISOFORM C"/>
    <property type="match status" value="1"/>
</dbReference>
<dbReference type="GO" id="GO:0042063">
    <property type="term" value="P:gliogenesis"/>
    <property type="evidence" value="ECO:0007669"/>
    <property type="project" value="UniProtKB-ARBA"/>
</dbReference>
<feature type="signal peptide" evidence="7">
    <location>
        <begin position="1"/>
        <end position="18"/>
    </location>
</feature>
<dbReference type="GO" id="GO:0007219">
    <property type="term" value="P:Notch signaling pathway"/>
    <property type="evidence" value="ECO:0007669"/>
    <property type="project" value="TreeGrafter"/>
</dbReference>
<dbReference type="PROSITE" id="PS50940">
    <property type="entry name" value="CHIT_BIND_II"/>
    <property type="match status" value="1"/>
</dbReference>
<dbReference type="Gene3D" id="2.170.140.10">
    <property type="entry name" value="Chitin binding domain"/>
    <property type="match status" value="1"/>
</dbReference>
<dbReference type="SMART" id="SM00179">
    <property type="entry name" value="EGF_CA"/>
    <property type="match status" value="1"/>
</dbReference>
<feature type="disulfide bond" evidence="6">
    <location>
        <begin position="202"/>
        <end position="211"/>
    </location>
</feature>
<dbReference type="EMBL" id="CAJNOR010000591">
    <property type="protein sequence ID" value="CAF0956095.1"/>
    <property type="molecule type" value="Genomic_DNA"/>
</dbReference>
<dbReference type="SUPFAM" id="SSF57625">
    <property type="entry name" value="Invertebrate chitin-binding proteins"/>
    <property type="match status" value="2"/>
</dbReference>
<evidence type="ECO:0000256" key="6">
    <source>
        <dbReference type="PROSITE-ProRule" id="PRU00076"/>
    </source>
</evidence>
<dbReference type="InterPro" id="IPR000742">
    <property type="entry name" value="EGF"/>
</dbReference>
<dbReference type="OrthoDB" id="9991768at2759"/>
<dbReference type="InterPro" id="IPR001881">
    <property type="entry name" value="EGF-like_Ca-bd_dom"/>
</dbReference>
<keyword evidence="4 6" id="KW-1015">Disulfide bond</keyword>
<comment type="caution">
    <text evidence="11">The sequence shown here is derived from an EMBL/GenBank/DDBJ whole genome shotgun (WGS) entry which is preliminary data.</text>
</comment>
<dbReference type="GO" id="GO:0048666">
    <property type="term" value="P:neuron development"/>
    <property type="evidence" value="ECO:0007669"/>
    <property type="project" value="UniProtKB-ARBA"/>
</dbReference>
<keyword evidence="3" id="KW-0677">Repeat</keyword>
<name>A0A814F9W1_ADIRI</name>
<dbReference type="GO" id="GO:0008061">
    <property type="term" value="F:chitin binding"/>
    <property type="evidence" value="ECO:0007669"/>
    <property type="project" value="InterPro"/>
</dbReference>
<keyword evidence="12" id="KW-1185">Reference proteome</keyword>
<evidence type="ECO:0000313" key="13">
    <source>
        <dbReference type="Proteomes" id="UP000663852"/>
    </source>
</evidence>
<evidence type="ECO:0000256" key="5">
    <source>
        <dbReference type="ARBA" id="ARBA00023180"/>
    </source>
</evidence>
<evidence type="ECO:0000313" key="12">
    <source>
        <dbReference type="Proteomes" id="UP000663828"/>
    </source>
</evidence>
<dbReference type="FunFam" id="2.10.25.10:FF:000230">
    <property type="entry name" value="Delta-like protein"/>
    <property type="match status" value="1"/>
</dbReference>
<keyword evidence="5" id="KW-0325">Glycoprotein</keyword>
<protein>
    <submittedName>
        <fullName evidence="11">Uncharacterized protein</fullName>
    </submittedName>
</protein>
<dbReference type="GO" id="GO:0005509">
    <property type="term" value="F:calcium ion binding"/>
    <property type="evidence" value="ECO:0007669"/>
    <property type="project" value="InterPro"/>
</dbReference>
<dbReference type="Pfam" id="PF01607">
    <property type="entry name" value="CBM_14"/>
    <property type="match status" value="2"/>
</dbReference>
<evidence type="ECO:0000256" key="2">
    <source>
        <dbReference type="ARBA" id="ARBA00022729"/>
    </source>
</evidence>
<organism evidence="11 13">
    <name type="scientific">Adineta ricciae</name>
    <name type="common">Rotifer</name>
    <dbReference type="NCBI Taxonomy" id="249248"/>
    <lineage>
        <taxon>Eukaryota</taxon>
        <taxon>Metazoa</taxon>
        <taxon>Spiralia</taxon>
        <taxon>Gnathifera</taxon>
        <taxon>Rotifera</taxon>
        <taxon>Eurotatoria</taxon>
        <taxon>Bdelloidea</taxon>
        <taxon>Adinetida</taxon>
        <taxon>Adinetidae</taxon>
        <taxon>Adineta</taxon>
    </lineage>
</organism>
<dbReference type="CDD" id="cd00054">
    <property type="entry name" value="EGF_CA"/>
    <property type="match status" value="1"/>
</dbReference>
<dbReference type="EMBL" id="CAJNOJ010000055">
    <property type="protein sequence ID" value="CAF0980323.1"/>
    <property type="molecule type" value="Genomic_DNA"/>
</dbReference>
<dbReference type="PROSITE" id="PS01186">
    <property type="entry name" value="EGF_2"/>
    <property type="match status" value="1"/>
</dbReference>
<dbReference type="GO" id="GO:0005576">
    <property type="term" value="C:extracellular region"/>
    <property type="evidence" value="ECO:0007669"/>
    <property type="project" value="InterPro"/>
</dbReference>
<dbReference type="SMART" id="SM00494">
    <property type="entry name" value="ChtBD2"/>
    <property type="match status" value="2"/>
</dbReference>
<dbReference type="InterPro" id="IPR036508">
    <property type="entry name" value="Chitin-bd_dom_sf"/>
</dbReference>
<dbReference type="PROSITE" id="PS50026">
    <property type="entry name" value="EGF_3"/>
    <property type="match status" value="1"/>
</dbReference>
<proteinExistence type="predicted"/>
<evidence type="ECO:0000256" key="4">
    <source>
        <dbReference type="ARBA" id="ARBA00023157"/>
    </source>
</evidence>
<keyword evidence="2 7" id="KW-0732">Signal</keyword>
<accession>A0A814F9W1</accession>
<dbReference type="Gene3D" id="2.10.25.10">
    <property type="entry name" value="Laminin"/>
    <property type="match status" value="1"/>
</dbReference>
<dbReference type="Proteomes" id="UP000663852">
    <property type="component" value="Unassembled WGS sequence"/>
</dbReference>
<keyword evidence="1 6" id="KW-0245">EGF-like domain</keyword>
<feature type="domain" description="EGF-like" evidence="8">
    <location>
        <begin position="176"/>
        <end position="212"/>
    </location>
</feature>
<dbReference type="InterPro" id="IPR002557">
    <property type="entry name" value="Chitin-bd_dom"/>
</dbReference>
<dbReference type="GO" id="GO:0005886">
    <property type="term" value="C:plasma membrane"/>
    <property type="evidence" value="ECO:0007669"/>
    <property type="project" value="UniProtKB-ARBA"/>
</dbReference>
<evidence type="ECO:0000256" key="7">
    <source>
        <dbReference type="SAM" id="SignalP"/>
    </source>
</evidence>
<dbReference type="PROSITE" id="PS00022">
    <property type="entry name" value="EGF_1"/>
    <property type="match status" value="1"/>
</dbReference>
<dbReference type="SUPFAM" id="SSF57196">
    <property type="entry name" value="EGF/Laminin"/>
    <property type="match status" value="1"/>
</dbReference>
<evidence type="ECO:0000256" key="3">
    <source>
        <dbReference type="ARBA" id="ARBA00022737"/>
    </source>
</evidence>
<evidence type="ECO:0000259" key="9">
    <source>
        <dbReference type="PROSITE" id="PS50940"/>
    </source>
</evidence>
<feature type="domain" description="Chitin-binding type-2" evidence="9">
    <location>
        <begin position="123"/>
        <end position="182"/>
    </location>
</feature>
<dbReference type="PANTHER" id="PTHR12916">
    <property type="entry name" value="CYTOCHROME C OXIDASE POLYPEPTIDE VIC-2"/>
    <property type="match status" value="1"/>
</dbReference>
<comment type="caution">
    <text evidence="6">Lacks conserved residue(s) required for the propagation of feature annotation.</text>
</comment>